<dbReference type="Proteomes" id="UP000054988">
    <property type="component" value="Unassembled WGS sequence"/>
</dbReference>
<evidence type="ECO:0000313" key="6">
    <source>
        <dbReference type="Proteomes" id="UP000054988"/>
    </source>
</evidence>
<feature type="compositionally biased region" description="Basic residues" evidence="4">
    <location>
        <begin position="1"/>
        <end position="11"/>
    </location>
</feature>
<feature type="compositionally biased region" description="Basic and acidic residues" evidence="4">
    <location>
        <begin position="27"/>
        <end position="40"/>
    </location>
</feature>
<organism evidence="5 6">
    <name type="scientific">Moniliophthora roreri</name>
    <name type="common">Frosty pod rot fungus</name>
    <name type="synonym">Monilia roreri</name>
    <dbReference type="NCBI Taxonomy" id="221103"/>
    <lineage>
        <taxon>Eukaryota</taxon>
        <taxon>Fungi</taxon>
        <taxon>Dikarya</taxon>
        <taxon>Basidiomycota</taxon>
        <taxon>Agaricomycotina</taxon>
        <taxon>Agaricomycetes</taxon>
        <taxon>Agaricomycetidae</taxon>
        <taxon>Agaricales</taxon>
        <taxon>Marasmiineae</taxon>
        <taxon>Marasmiaceae</taxon>
        <taxon>Moniliophthora</taxon>
    </lineage>
</organism>
<accession>A0A0W0F333</accession>
<dbReference type="AlphaFoldDB" id="A0A0W0F333"/>
<comment type="subcellular location">
    <subcellularLocation>
        <location evidence="1">Nucleus</location>
    </subcellularLocation>
</comment>
<keyword evidence="2" id="KW-0804">Transcription</keyword>
<dbReference type="EMBL" id="LATX01002367">
    <property type="protein sequence ID" value="KTB30755.1"/>
    <property type="molecule type" value="Genomic_DNA"/>
</dbReference>
<dbReference type="InterPro" id="IPR036322">
    <property type="entry name" value="WD40_repeat_dom_sf"/>
</dbReference>
<evidence type="ECO:0000256" key="4">
    <source>
        <dbReference type="SAM" id="MobiDB-lite"/>
    </source>
</evidence>
<dbReference type="SUPFAM" id="SSF50978">
    <property type="entry name" value="WD40 repeat-like"/>
    <property type="match status" value="1"/>
</dbReference>
<evidence type="ECO:0008006" key="7">
    <source>
        <dbReference type="Google" id="ProtNLM"/>
    </source>
</evidence>
<evidence type="ECO:0000256" key="3">
    <source>
        <dbReference type="ARBA" id="ARBA00023242"/>
    </source>
</evidence>
<dbReference type="Gene3D" id="2.130.10.10">
    <property type="entry name" value="YVTN repeat-like/Quinoprotein amine dehydrogenase"/>
    <property type="match status" value="1"/>
</dbReference>
<proteinExistence type="predicted"/>
<feature type="region of interest" description="Disordered" evidence="4">
    <location>
        <begin position="1"/>
        <end position="92"/>
    </location>
</feature>
<dbReference type="PANTHER" id="PTHR15052:SF2">
    <property type="entry name" value="GENERAL TRANSCRIPTION FACTOR 3C POLYPEPTIDE 2"/>
    <property type="match status" value="1"/>
</dbReference>
<name>A0A0W0F333_MONRR</name>
<dbReference type="PANTHER" id="PTHR15052">
    <property type="entry name" value="RNA POLYMERASE III TRANSCRIPTION INITIATION FACTOR COMPLEX SUBUNIT"/>
    <property type="match status" value="1"/>
</dbReference>
<reference evidence="5 6" key="1">
    <citation type="submission" date="2015-12" db="EMBL/GenBank/DDBJ databases">
        <title>Draft genome sequence of Moniliophthora roreri, the causal agent of frosty pod rot of cacao.</title>
        <authorList>
            <person name="Aime M.C."/>
            <person name="Diaz-Valderrama J.R."/>
            <person name="Kijpornyongpan T."/>
            <person name="Phillips-Mora W."/>
        </authorList>
    </citation>
    <scope>NUCLEOTIDE SEQUENCE [LARGE SCALE GENOMIC DNA]</scope>
    <source>
        <strain evidence="5 6">MCA 2952</strain>
    </source>
</reference>
<dbReference type="InterPro" id="IPR052416">
    <property type="entry name" value="GTF3C_component"/>
</dbReference>
<evidence type="ECO:0000256" key="2">
    <source>
        <dbReference type="ARBA" id="ARBA00023163"/>
    </source>
</evidence>
<feature type="region of interest" description="Disordered" evidence="4">
    <location>
        <begin position="400"/>
        <end position="419"/>
    </location>
</feature>
<comment type="caution">
    <text evidence="5">The sequence shown here is derived from an EMBL/GenBank/DDBJ whole genome shotgun (WGS) entry which is preliminary data.</text>
</comment>
<dbReference type="GO" id="GO:0005634">
    <property type="term" value="C:nucleus"/>
    <property type="evidence" value="ECO:0007669"/>
    <property type="project" value="UniProtKB-SubCell"/>
</dbReference>
<gene>
    <name evidence="5" type="ORF">WG66_16661</name>
</gene>
<dbReference type="eggNOG" id="ENOG502RAA6">
    <property type="taxonomic scope" value="Eukaryota"/>
</dbReference>
<dbReference type="GO" id="GO:0000127">
    <property type="term" value="C:transcription factor TFIIIC complex"/>
    <property type="evidence" value="ECO:0007669"/>
    <property type="project" value="TreeGrafter"/>
</dbReference>
<keyword evidence="3" id="KW-0539">Nucleus</keyword>
<evidence type="ECO:0000313" key="5">
    <source>
        <dbReference type="EMBL" id="KTB30755.1"/>
    </source>
</evidence>
<feature type="region of interest" description="Disordered" evidence="4">
    <location>
        <begin position="697"/>
        <end position="730"/>
    </location>
</feature>
<feature type="compositionally biased region" description="Acidic residues" evidence="4">
    <location>
        <begin position="74"/>
        <end position="92"/>
    </location>
</feature>
<dbReference type="GO" id="GO:0006383">
    <property type="term" value="P:transcription by RNA polymerase III"/>
    <property type="evidence" value="ECO:0007669"/>
    <property type="project" value="TreeGrafter"/>
</dbReference>
<evidence type="ECO:0000256" key="1">
    <source>
        <dbReference type="ARBA" id="ARBA00004123"/>
    </source>
</evidence>
<dbReference type="InterPro" id="IPR015943">
    <property type="entry name" value="WD40/YVTN_repeat-like_dom_sf"/>
</dbReference>
<protein>
    <recommendedName>
        <fullName evidence="7">Transcription factor TFIIIC complex subunit Tfc6</fullName>
    </recommendedName>
</protein>
<sequence length="800" mass="88031">MSRQLRPRKSRPSYTPTLFDDNADDPDSQREDEASNKDTVSDGVLDDPSSGSDFDPGNERERRQRRGKGKMDDGDSEDLDEDEEEDESDELEEEILEITKSKAKSKAQVKKKPQQRTLAVIAAGNILTPPVQPPVRSASIPQQNPAVFRNTPTATPSVARRNFSKLYSLPTPNVNHRHRAVPLFTLPNARVLRLTEPPKLFEEGITTDTNGFSSSVKVIDKVSKAWGYNVGPGPLWDLVEDRSWFKESGADQDLEEGQKRPKVHQNVNVKSRWKILTQEQATPYLPTDVTTTESGQLKPPSPVICSFGPYGKQTKVELPMFAAFSVAKYIPESKAHVFNVGAQVWALDWCPIFVEDRKFDPTQYLAVAPFPSASHSPEVGRKKRFAALGCIQLWSLSPTRRKQSSKGKEKAIGDDEHKDGEDIGKMTCEMVLCFDSGPVHAMKWVPLPTNSDFSSRDKSPSRLNKLGLLSATFEDGSFAIHAVPDPVALRGQVAGENDGPIFVHLPDPILRIDSEEDSCCWSLDWANSELVAIGTTSVRDRWEGIDVEDDGDGAGGDPTVIASGGYDGMACMTDIREGRGVVMNRTRDVINAMTHSPFVGGPITIDHENIVKAYSASPRMLGRGHLLLEPQGPVWNLSASDYHPQLAVGSSDGSCLTTNMLRSARRSGSVPFFVHKVYQMDYSRNLKEYRMLDRFLPQETQEKPTAGPAKAKPKKKPDVPSATAQPHTGAWPREVGIHVVAWNSSNGLSNAGLLASATASGLCRIDWLWGRWMKGKIPYHGIHGIRGEEDGSSSESVGSS</sequence>
<feature type="compositionally biased region" description="Low complexity" evidence="4">
    <location>
        <begin position="46"/>
        <end position="55"/>
    </location>
</feature>
<feature type="compositionally biased region" description="Basic and acidic residues" evidence="4">
    <location>
        <begin position="406"/>
        <end position="419"/>
    </location>
</feature>